<protein>
    <submittedName>
        <fullName evidence="1">Uncharacterized protein</fullName>
    </submittedName>
</protein>
<gene>
    <name evidence="1" type="ORF">CCHR01_09524</name>
</gene>
<keyword evidence="2" id="KW-1185">Reference proteome</keyword>
<reference evidence="1" key="1">
    <citation type="submission" date="2023-01" db="EMBL/GenBank/DDBJ databases">
        <title>Colletotrichum chrysophilum M932 genome sequence.</title>
        <authorList>
            <person name="Baroncelli R."/>
        </authorList>
    </citation>
    <scope>NUCLEOTIDE SEQUENCE</scope>
    <source>
        <strain evidence="1">M932</strain>
    </source>
</reference>
<evidence type="ECO:0000313" key="1">
    <source>
        <dbReference type="EMBL" id="KAK1847867.1"/>
    </source>
</evidence>
<dbReference type="EMBL" id="JAQOWY010000189">
    <property type="protein sequence ID" value="KAK1847867.1"/>
    <property type="molecule type" value="Genomic_DNA"/>
</dbReference>
<dbReference type="Proteomes" id="UP001243330">
    <property type="component" value="Unassembled WGS sequence"/>
</dbReference>
<accession>A0AAD9AJK3</accession>
<evidence type="ECO:0000313" key="2">
    <source>
        <dbReference type="Proteomes" id="UP001243330"/>
    </source>
</evidence>
<organism evidence="1 2">
    <name type="scientific">Colletotrichum chrysophilum</name>
    <dbReference type="NCBI Taxonomy" id="1836956"/>
    <lineage>
        <taxon>Eukaryota</taxon>
        <taxon>Fungi</taxon>
        <taxon>Dikarya</taxon>
        <taxon>Ascomycota</taxon>
        <taxon>Pezizomycotina</taxon>
        <taxon>Sordariomycetes</taxon>
        <taxon>Hypocreomycetidae</taxon>
        <taxon>Glomerellales</taxon>
        <taxon>Glomerellaceae</taxon>
        <taxon>Colletotrichum</taxon>
        <taxon>Colletotrichum gloeosporioides species complex</taxon>
    </lineage>
</organism>
<proteinExistence type="predicted"/>
<name>A0AAD9AJK3_9PEZI</name>
<sequence>MLGETTTLAVRAAPLWRIELDSGLGGRSGRCTGQRGADTAGHSSWALYKPRHSSAIAVPLVSQPGKAQGSE</sequence>
<comment type="caution">
    <text evidence="1">The sequence shown here is derived from an EMBL/GenBank/DDBJ whole genome shotgun (WGS) entry which is preliminary data.</text>
</comment>
<dbReference type="AlphaFoldDB" id="A0AAD9AJK3"/>